<reference evidence="1" key="1">
    <citation type="journal article" date="2014" name="Int. J. Syst. Evol. Microbiol.">
        <title>Complete genome sequence of Corynebacterium casei LMG S-19264T (=DSM 44701T), isolated from a smear-ripened cheese.</title>
        <authorList>
            <consortium name="US DOE Joint Genome Institute (JGI-PGF)"/>
            <person name="Walter F."/>
            <person name="Albersmeier A."/>
            <person name="Kalinowski J."/>
            <person name="Ruckert C."/>
        </authorList>
    </citation>
    <scope>NUCLEOTIDE SEQUENCE</scope>
    <source>
        <strain evidence="1">JCM 13919</strain>
    </source>
</reference>
<accession>A0A917NA71</accession>
<evidence type="ECO:0000313" key="2">
    <source>
        <dbReference type="Proteomes" id="UP000630149"/>
    </source>
</evidence>
<reference evidence="1" key="2">
    <citation type="submission" date="2020-09" db="EMBL/GenBank/DDBJ databases">
        <authorList>
            <person name="Sun Q."/>
            <person name="Ohkuma M."/>
        </authorList>
    </citation>
    <scope>NUCLEOTIDE SEQUENCE</scope>
    <source>
        <strain evidence="1">JCM 13919</strain>
    </source>
</reference>
<proteinExistence type="predicted"/>
<name>A0A917NA71_9GAMM</name>
<dbReference type="PANTHER" id="PTHR41774">
    <property type="match status" value="1"/>
</dbReference>
<organism evidence="1 2">
    <name type="scientific">Legionella impletisoli</name>
    <dbReference type="NCBI Taxonomy" id="343510"/>
    <lineage>
        <taxon>Bacteria</taxon>
        <taxon>Pseudomonadati</taxon>
        <taxon>Pseudomonadota</taxon>
        <taxon>Gammaproteobacteria</taxon>
        <taxon>Legionellales</taxon>
        <taxon>Legionellaceae</taxon>
        <taxon>Legionella</taxon>
    </lineage>
</organism>
<dbReference type="InterPro" id="IPR015867">
    <property type="entry name" value="N-reg_PII/ATP_PRibTrfase_C"/>
</dbReference>
<evidence type="ECO:0000313" key="1">
    <source>
        <dbReference type="EMBL" id="GGI77119.1"/>
    </source>
</evidence>
<keyword evidence="2" id="KW-1185">Reference proteome</keyword>
<comment type="caution">
    <text evidence="1">The sequence shown here is derived from an EMBL/GenBank/DDBJ whole genome shotgun (WGS) entry which is preliminary data.</text>
</comment>
<protein>
    <submittedName>
        <fullName evidence="1">NIF3 1</fullName>
    </submittedName>
</protein>
<dbReference type="AlphaFoldDB" id="A0A917NA71"/>
<dbReference type="Gene3D" id="3.30.70.120">
    <property type="match status" value="1"/>
</dbReference>
<dbReference type="InterPro" id="IPR036069">
    <property type="entry name" value="DUF34/NIF3_sf"/>
</dbReference>
<gene>
    <name evidence="1" type="ORF">GCM10007966_02300</name>
</gene>
<dbReference type="PANTHER" id="PTHR41774:SF1">
    <property type="entry name" value="NGG1P INTERACTING FACTOR NIF3"/>
    <property type="match status" value="1"/>
</dbReference>
<dbReference type="FunFam" id="3.30.70.120:FF:000006">
    <property type="entry name" value="GTP cyclohydrolase 1 type 2 homolog"/>
    <property type="match status" value="1"/>
</dbReference>
<dbReference type="OrthoDB" id="9795763at2"/>
<sequence>MNYRLSFYVPESHIEEVKNALFNIGAGKQGDYDLACWQCLGQGQFRPLVGANPAIGESGELTYVSEYKVEMLCPDKLIRQAIETLKQAHPYEEPAYSVVKLEDF</sequence>
<dbReference type="EMBL" id="BMOB01000001">
    <property type="protein sequence ID" value="GGI77119.1"/>
    <property type="molecule type" value="Genomic_DNA"/>
</dbReference>
<dbReference type="RefSeq" id="WP_131775471.1">
    <property type="nucleotide sequence ID" value="NZ_BMOB01000001.1"/>
</dbReference>
<dbReference type="SUPFAM" id="SSF102705">
    <property type="entry name" value="NIF3 (NGG1p interacting factor 3)-like"/>
    <property type="match status" value="1"/>
</dbReference>
<dbReference type="Proteomes" id="UP000630149">
    <property type="component" value="Unassembled WGS sequence"/>
</dbReference>